<feature type="domain" description="UDP-glucose/GDP-mannose dehydrogenase C-terminal" evidence="4">
    <location>
        <begin position="325"/>
        <end position="422"/>
    </location>
</feature>
<dbReference type="SUPFAM" id="SSF52413">
    <property type="entry name" value="UDP-glucose/GDP-mannose dehydrogenase C-terminal domain"/>
    <property type="match status" value="1"/>
</dbReference>
<dbReference type="PIRSF" id="PIRSF000124">
    <property type="entry name" value="UDPglc_GDPman_dh"/>
    <property type="match status" value="1"/>
</dbReference>
<dbReference type="InterPro" id="IPR008927">
    <property type="entry name" value="6-PGluconate_DH-like_C_sf"/>
</dbReference>
<dbReference type="SMART" id="SM00984">
    <property type="entry name" value="UDPG_MGDP_dh_C"/>
    <property type="match status" value="1"/>
</dbReference>
<dbReference type="PANTHER" id="PTHR43491:SF1">
    <property type="entry name" value="UDP-N-ACETYL-D-MANNOSAMINE DEHYDROGENASE"/>
    <property type="match status" value="1"/>
</dbReference>
<dbReference type="Pfam" id="PF00984">
    <property type="entry name" value="UDPG_MGDP_dh"/>
    <property type="match status" value="1"/>
</dbReference>
<dbReference type="InterPro" id="IPR001732">
    <property type="entry name" value="UDP-Glc/GDP-Man_DH_N"/>
</dbReference>
<dbReference type="EMBL" id="MUYA01000004">
    <property type="protein sequence ID" value="OOR99924.1"/>
    <property type="molecule type" value="Genomic_DNA"/>
</dbReference>
<dbReference type="FunFam" id="3.40.50.720:FF:000139">
    <property type="entry name" value="UDP-N-acetyl-D-mannosamine dehydrogenase"/>
    <property type="match status" value="1"/>
</dbReference>
<dbReference type="SUPFAM" id="SSF48179">
    <property type="entry name" value="6-phosphogluconate dehydrogenase C-terminal domain-like"/>
    <property type="match status" value="1"/>
</dbReference>
<dbReference type="GO" id="GO:0000271">
    <property type="term" value="P:polysaccharide biosynthetic process"/>
    <property type="evidence" value="ECO:0007669"/>
    <property type="project" value="InterPro"/>
</dbReference>
<dbReference type="PIRSF" id="PIRSF500136">
    <property type="entry name" value="UDP_ManNAc_DH"/>
    <property type="match status" value="1"/>
</dbReference>
<dbReference type="RefSeq" id="WP_078236513.1">
    <property type="nucleotide sequence ID" value="NZ_MUYA01000004.1"/>
</dbReference>
<comment type="similarity">
    <text evidence="3">Belongs to the UDP-glucose/GDP-mannose dehydrogenase family.</text>
</comment>
<proteinExistence type="inferred from homology"/>
<dbReference type="InterPro" id="IPR036220">
    <property type="entry name" value="UDP-Glc/GDP-Man_DH_C_sf"/>
</dbReference>
<keyword evidence="2" id="KW-0520">NAD</keyword>
<accession>A0A1T0ATP9</accession>
<organism evidence="5 6">
    <name type="scientific">Haemophilus paracuniculus</name>
    <dbReference type="NCBI Taxonomy" id="734"/>
    <lineage>
        <taxon>Bacteria</taxon>
        <taxon>Pseudomonadati</taxon>
        <taxon>Pseudomonadota</taxon>
        <taxon>Gammaproteobacteria</taxon>
        <taxon>Pasteurellales</taxon>
        <taxon>Pasteurellaceae</taxon>
        <taxon>Haemophilus</taxon>
    </lineage>
</organism>
<evidence type="ECO:0000313" key="5">
    <source>
        <dbReference type="EMBL" id="OOR99924.1"/>
    </source>
</evidence>
<dbReference type="InterPro" id="IPR014026">
    <property type="entry name" value="UDP-Glc/GDP-Man_DH_dimer"/>
</dbReference>
<evidence type="ECO:0000256" key="1">
    <source>
        <dbReference type="ARBA" id="ARBA00023002"/>
    </source>
</evidence>
<dbReference type="Proteomes" id="UP000190867">
    <property type="component" value="Unassembled WGS sequence"/>
</dbReference>
<dbReference type="Pfam" id="PF03721">
    <property type="entry name" value="UDPG_MGDP_dh_N"/>
    <property type="match status" value="1"/>
</dbReference>
<sequence length="422" mass="45989">MKTFNTISVIGLGYIGLPTATAFASAGKRVLGVDVNPVAVETINQGKIHIVEPDLDVAVHRAVEQGKLSASLTVQPADAFLIAVPTPFKGDYQPDLAYVEAAAKSIAPVLKKGDLVVLESTSPVGATESVEQWLKQARPDLSFPTDAGENADIHLAYCPERVLPGKIMTELFENDRVIGGLTPKCAEQAVALYQIFVKGECIQTNARTAEMCKLTENSFRDVNIAFANELSLICDKLNISVWELIALANRHPRVNILQPGAGVGGHCIAVDPWFIVAQAPEQARLIRTAREVNDHKPHWVIDKVKSALADCVTAKNVKASEVKIACLGLAFKPDIDDLRESPSVEITAELADWHSDEVWAVEPNVAELPKSLAGKVKLVDFENALEQADILVLLVDHKPFKAKPVSEIRQRWIVDTRGIWVK</sequence>
<evidence type="ECO:0000259" key="4">
    <source>
        <dbReference type="SMART" id="SM00984"/>
    </source>
</evidence>
<dbReference type="InterPro" id="IPR028359">
    <property type="entry name" value="UDP_ManNAc/GlcNAc_DH"/>
</dbReference>
<dbReference type="InterPro" id="IPR014027">
    <property type="entry name" value="UDP-Glc/GDP-Man_DH_C"/>
</dbReference>
<dbReference type="NCBIfam" id="TIGR03026">
    <property type="entry name" value="NDP-sugDHase"/>
    <property type="match status" value="1"/>
</dbReference>
<dbReference type="SUPFAM" id="SSF51735">
    <property type="entry name" value="NAD(P)-binding Rossmann-fold domains"/>
    <property type="match status" value="1"/>
</dbReference>
<dbReference type="GO" id="GO:0016616">
    <property type="term" value="F:oxidoreductase activity, acting on the CH-OH group of donors, NAD or NADP as acceptor"/>
    <property type="evidence" value="ECO:0007669"/>
    <property type="project" value="InterPro"/>
</dbReference>
<gene>
    <name evidence="5" type="ORF">B0187_03710</name>
</gene>
<comment type="caution">
    <text evidence="5">The sequence shown here is derived from an EMBL/GenBank/DDBJ whole genome shotgun (WGS) entry which is preliminary data.</text>
</comment>
<evidence type="ECO:0000256" key="2">
    <source>
        <dbReference type="ARBA" id="ARBA00023027"/>
    </source>
</evidence>
<keyword evidence="1" id="KW-0560">Oxidoreductase</keyword>
<dbReference type="OrthoDB" id="9803238at2"/>
<dbReference type="AlphaFoldDB" id="A0A1T0ATP9"/>
<evidence type="ECO:0000256" key="3">
    <source>
        <dbReference type="PIRNR" id="PIRNR000124"/>
    </source>
</evidence>
<evidence type="ECO:0000313" key="6">
    <source>
        <dbReference type="Proteomes" id="UP000190867"/>
    </source>
</evidence>
<dbReference type="PANTHER" id="PTHR43491">
    <property type="entry name" value="UDP-N-ACETYL-D-MANNOSAMINE DEHYDROGENASE"/>
    <property type="match status" value="1"/>
</dbReference>
<dbReference type="NCBIfam" id="NF008286">
    <property type="entry name" value="PRK11064.1"/>
    <property type="match status" value="1"/>
</dbReference>
<protein>
    <submittedName>
        <fullName evidence="5">UDP-N-acetyl-D-mannosamine dehydrogenase</fullName>
    </submittedName>
</protein>
<dbReference type="Gene3D" id="1.20.5.100">
    <property type="entry name" value="Cytochrome c1, transmembrane anchor, C-terminal"/>
    <property type="match status" value="1"/>
</dbReference>
<dbReference type="InterPro" id="IPR017476">
    <property type="entry name" value="UDP-Glc/GDP-Man"/>
</dbReference>
<dbReference type="STRING" id="734.B0187_03710"/>
<keyword evidence="6" id="KW-1185">Reference proteome</keyword>
<reference evidence="5 6" key="1">
    <citation type="submission" date="2017-02" db="EMBL/GenBank/DDBJ databases">
        <title>Draft genome sequence of Haemophilus paracuniculus CCUG 43573 type strain.</title>
        <authorList>
            <person name="Engstrom-Jakobsson H."/>
            <person name="Salva-Serra F."/>
            <person name="Thorell K."/>
            <person name="Gonzales-Siles L."/>
            <person name="Karlsson R."/>
            <person name="Boulund F."/>
            <person name="Engstrand L."/>
            <person name="Kristiansson E."/>
            <person name="Moore E."/>
        </authorList>
    </citation>
    <scope>NUCLEOTIDE SEQUENCE [LARGE SCALE GENOMIC DNA]</scope>
    <source>
        <strain evidence="5 6">CCUG 43573</strain>
    </source>
</reference>
<dbReference type="GO" id="GO:0051287">
    <property type="term" value="F:NAD binding"/>
    <property type="evidence" value="ECO:0007669"/>
    <property type="project" value="InterPro"/>
</dbReference>
<name>A0A1T0ATP9_9PAST</name>
<dbReference type="InterPro" id="IPR036291">
    <property type="entry name" value="NAD(P)-bd_dom_sf"/>
</dbReference>
<dbReference type="Pfam" id="PF03720">
    <property type="entry name" value="UDPG_MGDP_dh_C"/>
    <property type="match status" value="1"/>
</dbReference>
<dbReference type="Gene3D" id="3.40.50.720">
    <property type="entry name" value="NAD(P)-binding Rossmann-like Domain"/>
    <property type="match status" value="2"/>
</dbReference>
<dbReference type="GO" id="GO:0016628">
    <property type="term" value="F:oxidoreductase activity, acting on the CH-CH group of donors, NAD or NADP as acceptor"/>
    <property type="evidence" value="ECO:0007669"/>
    <property type="project" value="InterPro"/>
</dbReference>